<gene>
    <name evidence="7" type="ORF">SEMRO_477_G150780.1</name>
</gene>
<evidence type="ECO:0000256" key="1">
    <source>
        <dbReference type="ARBA" id="ARBA00022723"/>
    </source>
</evidence>
<dbReference type="OrthoDB" id="341421at2759"/>
<keyword evidence="2 4" id="KW-0863">Zinc-finger</keyword>
<accession>A0A9N8DZQ5</accession>
<dbReference type="Gene3D" id="6.10.140.2220">
    <property type="match status" value="1"/>
</dbReference>
<keyword evidence="8" id="KW-1185">Reference proteome</keyword>
<organism evidence="7 8">
    <name type="scientific">Seminavis robusta</name>
    <dbReference type="NCBI Taxonomy" id="568900"/>
    <lineage>
        <taxon>Eukaryota</taxon>
        <taxon>Sar</taxon>
        <taxon>Stramenopiles</taxon>
        <taxon>Ochrophyta</taxon>
        <taxon>Bacillariophyta</taxon>
        <taxon>Bacillariophyceae</taxon>
        <taxon>Bacillariophycidae</taxon>
        <taxon>Naviculales</taxon>
        <taxon>Naviculaceae</taxon>
        <taxon>Seminavis</taxon>
    </lineage>
</organism>
<feature type="domain" description="MYND-type" evidence="6">
    <location>
        <begin position="419"/>
        <end position="456"/>
    </location>
</feature>
<feature type="region of interest" description="Disordered" evidence="5">
    <location>
        <begin position="451"/>
        <end position="470"/>
    </location>
</feature>
<feature type="compositionally biased region" description="Basic residues" evidence="5">
    <location>
        <begin position="453"/>
        <end position="464"/>
    </location>
</feature>
<evidence type="ECO:0000313" key="7">
    <source>
        <dbReference type="EMBL" id="CAB9511275.1"/>
    </source>
</evidence>
<evidence type="ECO:0000256" key="4">
    <source>
        <dbReference type="PROSITE-ProRule" id="PRU00134"/>
    </source>
</evidence>
<protein>
    <recommendedName>
        <fullName evidence="6">MYND-type domain-containing protein</fullName>
    </recommendedName>
</protein>
<evidence type="ECO:0000259" key="6">
    <source>
        <dbReference type="PROSITE" id="PS50865"/>
    </source>
</evidence>
<evidence type="ECO:0000256" key="5">
    <source>
        <dbReference type="SAM" id="MobiDB-lite"/>
    </source>
</evidence>
<keyword evidence="1" id="KW-0479">Metal-binding</keyword>
<dbReference type="InterPro" id="IPR002893">
    <property type="entry name" value="Znf_MYND"/>
</dbReference>
<dbReference type="Pfam" id="PF01753">
    <property type="entry name" value="zf-MYND"/>
    <property type="match status" value="1"/>
</dbReference>
<reference evidence="7" key="1">
    <citation type="submission" date="2020-06" db="EMBL/GenBank/DDBJ databases">
        <authorList>
            <consortium name="Plant Systems Biology data submission"/>
        </authorList>
    </citation>
    <scope>NUCLEOTIDE SEQUENCE</scope>
    <source>
        <strain evidence="7">D6</strain>
    </source>
</reference>
<dbReference type="GO" id="GO:0008270">
    <property type="term" value="F:zinc ion binding"/>
    <property type="evidence" value="ECO:0007669"/>
    <property type="project" value="UniProtKB-KW"/>
</dbReference>
<evidence type="ECO:0000256" key="2">
    <source>
        <dbReference type="ARBA" id="ARBA00022771"/>
    </source>
</evidence>
<dbReference type="AlphaFoldDB" id="A0A9N8DZQ5"/>
<dbReference type="SUPFAM" id="SSF144232">
    <property type="entry name" value="HIT/MYND zinc finger-like"/>
    <property type="match status" value="1"/>
</dbReference>
<name>A0A9N8DZQ5_9STRA</name>
<evidence type="ECO:0000256" key="3">
    <source>
        <dbReference type="ARBA" id="ARBA00022833"/>
    </source>
</evidence>
<proteinExistence type="predicted"/>
<sequence>MSLPPPLGIVYETYMTGADMAKAAGNIDDAMMNYLKAFNVLPQTQDFDQFRHDMMLQISYIGGSTKTSALKEESLLILERLVEDTENQEPIFIRAIASHLLACHYAACHKIPHAHACSKATIQLCNGATSEDRGRTHKIGGTDFSANNVFNDIVEKSEKIRDYSGDTLAGYSKQSSTFLQELVGLGSNPLDVPTSLSEMQPGTAQEWLDLTKSKLQQQGEAFTTPPTLTCKIMETVKALHENDKTFLIFYQGPLESASQTLQDLNTSDEAAQLIRHMDDEWQNKLVYRVFDVDMKRIERGKTHNVFCDVQLVACNAEESHEKNLLSAFAIACLEPRGKPGALTAGDPSRPKKVLFPTTHSTQHPQIRTFMAMMGCEEIDVADLTVLKLLEQQCKTALKVSPFSKKATPRLYDHAAGNQCGKCGIVGPSLLKCSCGKAYYCSKECQKDQWRSHRADHKKAMKKKANKESSK</sequence>
<dbReference type="Proteomes" id="UP001153069">
    <property type="component" value="Unassembled WGS sequence"/>
</dbReference>
<keyword evidence="3" id="KW-0862">Zinc</keyword>
<evidence type="ECO:0000313" key="8">
    <source>
        <dbReference type="Proteomes" id="UP001153069"/>
    </source>
</evidence>
<dbReference type="PROSITE" id="PS50865">
    <property type="entry name" value="ZF_MYND_2"/>
    <property type="match status" value="1"/>
</dbReference>
<comment type="caution">
    <text evidence="7">The sequence shown here is derived from an EMBL/GenBank/DDBJ whole genome shotgun (WGS) entry which is preliminary data.</text>
</comment>
<dbReference type="EMBL" id="CAICTM010000476">
    <property type="protein sequence ID" value="CAB9511275.1"/>
    <property type="molecule type" value="Genomic_DNA"/>
</dbReference>